<feature type="compositionally biased region" description="Basic residues" evidence="1">
    <location>
        <begin position="184"/>
        <end position="195"/>
    </location>
</feature>
<sequence>MKRLPRGQEAMSRAARDASTAGNPPDFYRLHKLAPLPATKRDARELQQKNDLSARVHSSTSTMPFTTQRMGNMSRHNTNLLESILQQTQSGLPDATDHLERLLAEQRAGESQQSSKSPLMLGPFDLPSYGQATPMSIADQAYLIAQNRVLIQHVTRMQDHLMEMNVAQSGLEPTEVAKQEQNKKTKKKEARKGSKKSKEGGKHDRESPTTPS</sequence>
<feature type="region of interest" description="Disordered" evidence="1">
    <location>
        <begin position="168"/>
        <end position="212"/>
    </location>
</feature>
<organism evidence="2">
    <name type="scientific">Craspedostauros australis</name>
    <dbReference type="NCBI Taxonomy" id="1486917"/>
    <lineage>
        <taxon>Eukaryota</taxon>
        <taxon>Sar</taxon>
        <taxon>Stramenopiles</taxon>
        <taxon>Ochrophyta</taxon>
        <taxon>Bacillariophyta</taxon>
        <taxon>Bacillariophyceae</taxon>
        <taxon>Bacillariophycidae</taxon>
        <taxon>Naviculales</taxon>
        <taxon>Naviculaceae</taxon>
        <taxon>Craspedostauros</taxon>
    </lineage>
</organism>
<gene>
    <name evidence="2" type="ORF">CAUS1442_LOCUS199</name>
</gene>
<feature type="compositionally biased region" description="Polar residues" evidence="1">
    <location>
        <begin position="56"/>
        <end position="69"/>
    </location>
</feature>
<dbReference type="EMBL" id="HBEF01000304">
    <property type="protein sequence ID" value="CAD8328104.1"/>
    <property type="molecule type" value="Transcribed_RNA"/>
</dbReference>
<proteinExistence type="predicted"/>
<dbReference type="AlphaFoldDB" id="A0A7R9WLI5"/>
<feature type="region of interest" description="Disordered" evidence="1">
    <location>
        <begin position="1"/>
        <end position="69"/>
    </location>
</feature>
<feature type="compositionally biased region" description="Basic and acidic residues" evidence="1">
    <location>
        <begin position="39"/>
        <end position="54"/>
    </location>
</feature>
<evidence type="ECO:0000313" key="2">
    <source>
        <dbReference type="EMBL" id="CAD8328104.1"/>
    </source>
</evidence>
<feature type="compositionally biased region" description="Basic and acidic residues" evidence="1">
    <location>
        <begin position="196"/>
        <end position="212"/>
    </location>
</feature>
<evidence type="ECO:0000256" key="1">
    <source>
        <dbReference type="SAM" id="MobiDB-lite"/>
    </source>
</evidence>
<accession>A0A7R9WLI5</accession>
<protein>
    <submittedName>
        <fullName evidence="2">Uncharacterized protein</fullName>
    </submittedName>
</protein>
<reference evidence="2" key="1">
    <citation type="submission" date="2021-01" db="EMBL/GenBank/DDBJ databases">
        <authorList>
            <person name="Corre E."/>
            <person name="Pelletier E."/>
            <person name="Niang G."/>
            <person name="Scheremetjew M."/>
            <person name="Finn R."/>
            <person name="Kale V."/>
            <person name="Holt S."/>
            <person name="Cochrane G."/>
            <person name="Meng A."/>
            <person name="Brown T."/>
            <person name="Cohen L."/>
        </authorList>
    </citation>
    <scope>NUCLEOTIDE SEQUENCE</scope>
    <source>
        <strain evidence="2">CCMP3328</strain>
    </source>
</reference>
<name>A0A7R9WLI5_9STRA</name>